<protein>
    <submittedName>
        <fullName evidence="1">Uncharacterized protein</fullName>
    </submittedName>
</protein>
<sequence length="378" mass="43275">MAGVRLKRTLNAEAPEFFPSSRNSSQVDEVSYLTSYLQTSPIFSTRNPYFPYCNSEWPLTSYKTTYLSGNMTQFDDFLHAPAGVATSTEPVPFWVSMPDEQTYLTGDEAVEEPQLLVQNGTYRRKAKRGPCRNRFLLRPGFRGPHDSQTDRQEWRRKSGNGENGGYSRYGHGENFSRYPRNLHYRDTPPKMKHAVLPLENDGLKTTVMIRNIPNKFTREMLMNFLDDHCMVENEKAMVQNSVAAKEESAIVSAFDFLYLPIDFQNRVNKGYAFVNFTHPRAAWKFYLASHNQPWGAFRSNKIREISCARLQGKRELVLHFEKIAFPCGEKEEYLPVCFTPARDGSREKVNQRTVGRCVGAVISTSRAGVQVAQSQNPF</sequence>
<dbReference type="EMBL" id="CM047749">
    <property type="protein sequence ID" value="KAJ0009741.1"/>
    <property type="molecule type" value="Genomic_DNA"/>
</dbReference>
<evidence type="ECO:0000313" key="2">
    <source>
        <dbReference type="Proteomes" id="UP001163603"/>
    </source>
</evidence>
<reference evidence="2" key="1">
    <citation type="journal article" date="2023" name="G3 (Bethesda)">
        <title>Genome assembly and association tests identify interacting loci associated with vigor, precocity, and sex in interspecific pistachio rootstocks.</title>
        <authorList>
            <person name="Palmer W."/>
            <person name="Jacygrad E."/>
            <person name="Sagayaradj S."/>
            <person name="Cavanaugh K."/>
            <person name="Han R."/>
            <person name="Bertier L."/>
            <person name="Beede B."/>
            <person name="Kafkas S."/>
            <person name="Golino D."/>
            <person name="Preece J."/>
            <person name="Michelmore R."/>
        </authorList>
    </citation>
    <scope>NUCLEOTIDE SEQUENCE [LARGE SCALE GENOMIC DNA]</scope>
</reference>
<evidence type="ECO:0000313" key="1">
    <source>
        <dbReference type="EMBL" id="KAJ0009741.1"/>
    </source>
</evidence>
<dbReference type="Proteomes" id="UP001163603">
    <property type="component" value="Chromosome 14"/>
</dbReference>
<gene>
    <name evidence="1" type="ORF">Pint_34785</name>
</gene>
<comment type="caution">
    <text evidence="1">The sequence shown here is derived from an EMBL/GenBank/DDBJ whole genome shotgun (WGS) entry which is preliminary data.</text>
</comment>
<organism evidence="1 2">
    <name type="scientific">Pistacia integerrima</name>
    <dbReference type="NCBI Taxonomy" id="434235"/>
    <lineage>
        <taxon>Eukaryota</taxon>
        <taxon>Viridiplantae</taxon>
        <taxon>Streptophyta</taxon>
        <taxon>Embryophyta</taxon>
        <taxon>Tracheophyta</taxon>
        <taxon>Spermatophyta</taxon>
        <taxon>Magnoliopsida</taxon>
        <taxon>eudicotyledons</taxon>
        <taxon>Gunneridae</taxon>
        <taxon>Pentapetalae</taxon>
        <taxon>rosids</taxon>
        <taxon>malvids</taxon>
        <taxon>Sapindales</taxon>
        <taxon>Anacardiaceae</taxon>
        <taxon>Pistacia</taxon>
    </lineage>
</organism>
<proteinExistence type="predicted"/>
<keyword evidence="2" id="KW-1185">Reference proteome</keyword>
<name>A0ACC0X4F0_9ROSI</name>
<accession>A0ACC0X4F0</accession>